<proteinExistence type="predicted"/>
<protein>
    <submittedName>
        <fullName evidence="2">Uncharacterized protein</fullName>
    </submittedName>
</protein>
<dbReference type="STRING" id="86630.A0A367IUA8"/>
<keyword evidence="3" id="KW-1185">Reference proteome</keyword>
<keyword evidence="1" id="KW-0472">Membrane</keyword>
<dbReference type="Proteomes" id="UP000252139">
    <property type="component" value="Unassembled WGS sequence"/>
</dbReference>
<comment type="caution">
    <text evidence="2">The sequence shown here is derived from an EMBL/GenBank/DDBJ whole genome shotgun (WGS) entry which is preliminary data.</text>
</comment>
<accession>A0A367IUA8</accession>
<feature type="transmembrane region" description="Helical" evidence="1">
    <location>
        <begin position="20"/>
        <end position="42"/>
    </location>
</feature>
<keyword evidence="1" id="KW-1133">Transmembrane helix</keyword>
<organism evidence="2 3">
    <name type="scientific">Rhizopus azygosporus</name>
    <name type="common">Rhizopus microsporus var. azygosporus</name>
    <dbReference type="NCBI Taxonomy" id="86630"/>
    <lineage>
        <taxon>Eukaryota</taxon>
        <taxon>Fungi</taxon>
        <taxon>Fungi incertae sedis</taxon>
        <taxon>Mucoromycota</taxon>
        <taxon>Mucoromycotina</taxon>
        <taxon>Mucoromycetes</taxon>
        <taxon>Mucorales</taxon>
        <taxon>Mucorineae</taxon>
        <taxon>Rhizopodaceae</taxon>
        <taxon>Rhizopus</taxon>
    </lineage>
</organism>
<gene>
    <name evidence="2" type="ORF">CU097_005923</name>
</gene>
<sequence length="75" mass="8518">MDIDRLKPIPNIPFPQYYSFFMNWKTPVAIAATYAIVIHLLNPSPEAAKVSRVEAKNRGVKNISSSNKMFTAFIF</sequence>
<dbReference type="OrthoDB" id="10259681at2759"/>
<reference evidence="2 3" key="1">
    <citation type="journal article" date="2018" name="G3 (Bethesda)">
        <title>Phylogenetic and Phylogenomic Definition of Rhizopus Species.</title>
        <authorList>
            <person name="Gryganskyi A.P."/>
            <person name="Golan J."/>
            <person name="Dolatabadi S."/>
            <person name="Mondo S."/>
            <person name="Robb S."/>
            <person name="Idnurm A."/>
            <person name="Muszewska A."/>
            <person name="Steczkiewicz K."/>
            <person name="Masonjones S."/>
            <person name="Liao H.L."/>
            <person name="Gajdeczka M.T."/>
            <person name="Anike F."/>
            <person name="Vuek A."/>
            <person name="Anishchenko I.M."/>
            <person name="Voigt K."/>
            <person name="de Hoog G.S."/>
            <person name="Smith M.E."/>
            <person name="Heitman J."/>
            <person name="Vilgalys R."/>
            <person name="Stajich J.E."/>
        </authorList>
    </citation>
    <scope>NUCLEOTIDE SEQUENCE [LARGE SCALE GENOMIC DNA]</scope>
    <source>
        <strain evidence="2 3">CBS 357.93</strain>
    </source>
</reference>
<feature type="non-terminal residue" evidence="2">
    <location>
        <position position="75"/>
    </location>
</feature>
<evidence type="ECO:0000256" key="1">
    <source>
        <dbReference type="SAM" id="Phobius"/>
    </source>
</evidence>
<name>A0A367IUA8_RHIAZ</name>
<evidence type="ECO:0000313" key="2">
    <source>
        <dbReference type="EMBL" id="RCH81216.1"/>
    </source>
</evidence>
<dbReference type="AlphaFoldDB" id="A0A367IUA8"/>
<keyword evidence="1" id="KW-0812">Transmembrane</keyword>
<dbReference type="EMBL" id="PJQL01003531">
    <property type="protein sequence ID" value="RCH81216.1"/>
    <property type="molecule type" value="Genomic_DNA"/>
</dbReference>
<evidence type="ECO:0000313" key="3">
    <source>
        <dbReference type="Proteomes" id="UP000252139"/>
    </source>
</evidence>